<evidence type="ECO:0008006" key="3">
    <source>
        <dbReference type="Google" id="ProtNLM"/>
    </source>
</evidence>
<proteinExistence type="predicted"/>
<protein>
    <recommendedName>
        <fullName evidence="3">ASCH domain-containing protein</fullName>
    </recommendedName>
</protein>
<name>A0A2S7IQX1_9BACT</name>
<accession>A0A2S7IQX1</accession>
<dbReference type="Proteomes" id="UP000239590">
    <property type="component" value="Unassembled WGS sequence"/>
</dbReference>
<dbReference type="RefSeq" id="WP_104712075.1">
    <property type="nucleotide sequence ID" value="NZ_PTRA01000001.1"/>
</dbReference>
<evidence type="ECO:0000313" key="1">
    <source>
        <dbReference type="EMBL" id="PQA60123.1"/>
    </source>
</evidence>
<evidence type="ECO:0000313" key="2">
    <source>
        <dbReference type="Proteomes" id="UP000239590"/>
    </source>
</evidence>
<dbReference type="AlphaFoldDB" id="A0A2S7IQX1"/>
<dbReference type="EMBL" id="PTRA01000001">
    <property type="protein sequence ID" value="PQA60123.1"/>
    <property type="molecule type" value="Genomic_DNA"/>
</dbReference>
<sequence>MLFKGIHLQGIKSGEITFAFRKWQKASVKCGSLLHTSVGLVKIGKIETISENDITEQDAIQAGFTGKQQLLKSFTPSSTGTIFKISVSYYSADPRIKLREQTRLSEQGFVDLKKS</sequence>
<gene>
    <name evidence="1" type="ORF">C5O19_11050</name>
</gene>
<reference evidence="2" key="1">
    <citation type="submission" date="2018-02" db="EMBL/GenBank/DDBJ databases">
        <title>Genome sequencing of Solimonas sp. HR-BB.</title>
        <authorList>
            <person name="Lee Y."/>
            <person name="Jeon C.O."/>
        </authorList>
    </citation>
    <scope>NUCLEOTIDE SEQUENCE [LARGE SCALE GENOMIC DNA]</scope>
    <source>
        <strain evidence="2">HR-U</strain>
    </source>
</reference>
<dbReference type="OrthoDB" id="121143at2"/>
<organism evidence="1 2">
    <name type="scientific">Siphonobacter curvatus</name>
    <dbReference type="NCBI Taxonomy" id="2094562"/>
    <lineage>
        <taxon>Bacteria</taxon>
        <taxon>Pseudomonadati</taxon>
        <taxon>Bacteroidota</taxon>
        <taxon>Cytophagia</taxon>
        <taxon>Cytophagales</taxon>
        <taxon>Cytophagaceae</taxon>
        <taxon>Siphonobacter</taxon>
    </lineage>
</organism>
<comment type="caution">
    <text evidence="1">The sequence shown here is derived from an EMBL/GenBank/DDBJ whole genome shotgun (WGS) entry which is preliminary data.</text>
</comment>
<keyword evidence="2" id="KW-1185">Reference proteome</keyword>